<evidence type="ECO:0000256" key="1">
    <source>
        <dbReference type="SAM" id="Phobius"/>
    </source>
</evidence>
<reference evidence="2" key="1">
    <citation type="submission" date="2020-10" db="EMBL/GenBank/DDBJ databases">
        <title>High-Quality Genome Resource of Clonostachys rosea strain S41 by Oxford Nanopore Long-Read Sequencing.</title>
        <authorList>
            <person name="Wang H."/>
        </authorList>
    </citation>
    <scope>NUCLEOTIDE SEQUENCE</scope>
    <source>
        <strain evidence="2">S41</strain>
    </source>
</reference>
<organism evidence="2 3">
    <name type="scientific">Bionectria ochroleuca</name>
    <name type="common">Gliocladium roseum</name>
    <dbReference type="NCBI Taxonomy" id="29856"/>
    <lineage>
        <taxon>Eukaryota</taxon>
        <taxon>Fungi</taxon>
        <taxon>Dikarya</taxon>
        <taxon>Ascomycota</taxon>
        <taxon>Pezizomycotina</taxon>
        <taxon>Sordariomycetes</taxon>
        <taxon>Hypocreomycetidae</taxon>
        <taxon>Hypocreales</taxon>
        <taxon>Bionectriaceae</taxon>
        <taxon>Clonostachys</taxon>
    </lineage>
</organism>
<comment type="caution">
    <text evidence="2">The sequence shown here is derived from an EMBL/GenBank/DDBJ whole genome shotgun (WGS) entry which is preliminary data.</text>
</comment>
<dbReference type="Proteomes" id="UP000616885">
    <property type="component" value="Unassembled WGS sequence"/>
</dbReference>
<sequence length="99" mass="11727">MKQAFKTPGLLGFFAGMNFVALILVFFIVEETRMFSLEELDEVYNQPKSKFAKYQLSEILPYFVKRYLFFQSGTKPPLRYDEWIAREQDIPLEDLDATR</sequence>
<evidence type="ECO:0008006" key="4">
    <source>
        <dbReference type="Google" id="ProtNLM"/>
    </source>
</evidence>
<protein>
    <recommendedName>
        <fullName evidence="4">Major facilitator superfamily (MFS) profile domain-containing protein</fullName>
    </recommendedName>
</protein>
<keyword evidence="1" id="KW-0472">Membrane</keyword>
<dbReference type="Gene3D" id="1.20.1250.20">
    <property type="entry name" value="MFS general substrate transporter like domains"/>
    <property type="match status" value="1"/>
</dbReference>
<evidence type="ECO:0000313" key="3">
    <source>
        <dbReference type="Proteomes" id="UP000616885"/>
    </source>
</evidence>
<keyword evidence="1" id="KW-1133">Transmembrane helix</keyword>
<name>A0A8H7TMC6_BIOOC</name>
<accession>A0A8H7TMC6</accession>
<keyword evidence="1" id="KW-0812">Transmembrane</keyword>
<dbReference type="EMBL" id="JADCTT010000007">
    <property type="protein sequence ID" value="KAF9750033.1"/>
    <property type="molecule type" value="Genomic_DNA"/>
</dbReference>
<evidence type="ECO:0000313" key="2">
    <source>
        <dbReference type="EMBL" id="KAF9750033.1"/>
    </source>
</evidence>
<dbReference type="AlphaFoldDB" id="A0A8H7TMC6"/>
<feature type="transmembrane region" description="Helical" evidence="1">
    <location>
        <begin position="12"/>
        <end position="29"/>
    </location>
</feature>
<gene>
    <name evidence="2" type="ORF">IM811_016060</name>
</gene>
<dbReference type="InterPro" id="IPR036259">
    <property type="entry name" value="MFS_trans_sf"/>
</dbReference>
<proteinExistence type="predicted"/>